<dbReference type="AlphaFoldDB" id="A0A183FFE6"/>
<reference evidence="3" key="2">
    <citation type="submission" date="2019-09" db="UniProtKB">
        <authorList>
            <consortium name="WormBaseParasite"/>
        </authorList>
    </citation>
    <scope>IDENTIFICATION</scope>
</reference>
<name>A0A183FFE6_HELPZ</name>
<protein>
    <submittedName>
        <fullName evidence="3">DNL-type domain-containing protein</fullName>
    </submittedName>
</protein>
<sequence>MNYGSPRGPLRPAARDNSSAPRFHYIGSVCAHCGGMRFIKDALSTQQRDCVRKAEPDDLARVVERVYRPACTVGKAAVVLGTVYLITCSRCNEEYIGETGTSLFVRVKERVAGLKSADLRAFVGTQATKSEWCTGWDSGDDPAAWV</sequence>
<keyword evidence="2" id="KW-1185">Reference proteome</keyword>
<accession>A0A183FFE6</accession>
<evidence type="ECO:0000313" key="1">
    <source>
        <dbReference type="EMBL" id="VDO63803.1"/>
    </source>
</evidence>
<dbReference type="Proteomes" id="UP000050761">
    <property type="component" value="Unassembled WGS sequence"/>
</dbReference>
<organism evidence="2 3">
    <name type="scientific">Heligmosomoides polygyrus</name>
    <name type="common">Parasitic roundworm</name>
    <dbReference type="NCBI Taxonomy" id="6339"/>
    <lineage>
        <taxon>Eukaryota</taxon>
        <taxon>Metazoa</taxon>
        <taxon>Ecdysozoa</taxon>
        <taxon>Nematoda</taxon>
        <taxon>Chromadorea</taxon>
        <taxon>Rhabditida</taxon>
        <taxon>Rhabditina</taxon>
        <taxon>Rhabditomorpha</taxon>
        <taxon>Strongyloidea</taxon>
        <taxon>Heligmosomidae</taxon>
        <taxon>Heligmosomoides</taxon>
    </lineage>
</organism>
<reference evidence="1 2" key="1">
    <citation type="submission" date="2018-11" db="EMBL/GenBank/DDBJ databases">
        <authorList>
            <consortium name="Pathogen Informatics"/>
        </authorList>
    </citation>
    <scope>NUCLEOTIDE SEQUENCE [LARGE SCALE GENOMIC DNA]</scope>
</reference>
<evidence type="ECO:0000313" key="2">
    <source>
        <dbReference type="Proteomes" id="UP000050761"/>
    </source>
</evidence>
<proteinExistence type="predicted"/>
<evidence type="ECO:0000313" key="3">
    <source>
        <dbReference type="WBParaSite" id="HPBE_0000522701-mRNA-1"/>
    </source>
</evidence>
<dbReference type="WBParaSite" id="HPBE_0000522701-mRNA-1">
    <property type="protein sequence ID" value="HPBE_0000522701-mRNA-1"/>
    <property type="gene ID" value="HPBE_0000522701"/>
</dbReference>
<dbReference type="EMBL" id="UZAH01025433">
    <property type="protein sequence ID" value="VDO63803.1"/>
    <property type="molecule type" value="Genomic_DNA"/>
</dbReference>
<gene>
    <name evidence="1" type="ORF">HPBE_LOCUS5228</name>
</gene>
<dbReference type="OrthoDB" id="8067420at2759"/>
<accession>A0A3P7YGQ8</accession>